<evidence type="ECO:0000313" key="2">
    <source>
        <dbReference type="Proteomes" id="UP000265703"/>
    </source>
</evidence>
<evidence type="ECO:0008006" key="3">
    <source>
        <dbReference type="Google" id="ProtNLM"/>
    </source>
</evidence>
<dbReference type="OrthoDB" id="2384430at2759"/>
<dbReference type="InterPro" id="IPR006597">
    <property type="entry name" value="Sel1-like"/>
</dbReference>
<dbReference type="EMBL" id="QKYT01000721">
    <property type="protein sequence ID" value="RIA81969.1"/>
    <property type="molecule type" value="Genomic_DNA"/>
</dbReference>
<comment type="caution">
    <text evidence="1">The sequence shown here is derived from an EMBL/GenBank/DDBJ whole genome shotgun (WGS) entry which is preliminary data.</text>
</comment>
<dbReference type="AlphaFoldDB" id="A0A397SAT3"/>
<name>A0A397SAT3_9GLOM</name>
<organism evidence="1 2">
    <name type="scientific">Glomus cerebriforme</name>
    <dbReference type="NCBI Taxonomy" id="658196"/>
    <lineage>
        <taxon>Eukaryota</taxon>
        <taxon>Fungi</taxon>
        <taxon>Fungi incertae sedis</taxon>
        <taxon>Mucoromycota</taxon>
        <taxon>Glomeromycotina</taxon>
        <taxon>Glomeromycetes</taxon>
        <taxon>Glomerales</taxon>
        <taxon>Glomeraceae</taxon>
        <taxon>Glomus</taxon>
    </lineage>
</organism>
<proteinExistence type="predicted"/>
<dbReference type="Pfam" id="PF08238">
    <property type="entry name" value="Sel1"/>
    <property type="match status" value="2"/>
</dbReference>
<dbReference type="InterPro" id="IPR011990">
    <property type="entry name" value="TPR-like_helical_dom_sf"/>
</dbReference>
<dbReference type="InterPro" id="IPR052945">
    <property type="entry name" value="Mitotic_Regulator"/>
</dbReference>
<sequence>MTLSEATKQHRLVDRTGHPIGDIETAYKCFEAYANFGKSRNQIKTKYYKAYYISRRFIKGPKDKDKMVAELFKEVSDDEANEFPAAKVRYGDCLYNGKGVEQDFAEALKYFEKSAVDGFKVAMYNAGNKYYNDISDKRDKEKAIDYMKMAAYNDYEPAIKFCKEHNL</sequence>
<reference evidence="1 2" key="1">
    <citation type="submission" date="2018-06" db="EMBL/GenBank/DDBJ databases">
        <title>Comparative genomics reveals the genomic features of Rhizophagus irregularis, R. cerebriforme, R. diaphanum and Gigaspora rosea, and their symbiotic lifestyle signature.</title>
        <authorList>
            <person name="Morin E."/>
            <person name="San Clemente H."/>
            <person name="Chen E.C.H."/>
            <person name="De La Providencia I."/>
            <person name="Hainaut M."/>
            <person name="Kuo A."/>
            <person name="Kohler A."/>
            <person name="Murat C."/>
            <person name="Tang N."/>
            <person name="Roy S."/>
            <person name="Loubradou J."/>
            <person name="Henrissat B."/>
            <person name="Grigoriev I.V."/>
            <person name="Corradi N."/>
            <person name="Roux C."/>
            <person name="Martin F.M."/>
        </authorList>
    </citation>
    <scope>NUCLEOTIDE SEQUENCE [LARGE SCALE GENOMIC DNA]</scope>
    <source>
        <strain evidence="1 2">DAOM 227022</strain>
    </source>
</reference>
<evidence type="ECO:0000313" key="1">
    <source>
        <dbReference type="EMBL" id="RIA81969.1"/>
    </source>
</evidence>
<dbReference type="PANTHER" id="PTHR43628">
    <property type="entry name" value="ACTIVATOR OF C KINASE PROTEIN 1-RELATED"/>
    <property type="match status" value="1"/>
</dbReference>
<dbReference type="Proteomes" id="UP000265703">
    <property type="component" value="Unassembled WGS sequence"/>
</dbReference>
<dbReference type="SUPFAM" id="SSF81901">
    <property type="entry name" value="HCP-like"/>
    <property type="match status" value="1"/>
</dbReference>
<dbReference type="SMART" id="SM00671">
    <property type="entry name" value="SEL1"/>
    <property type="match status" value="2"/>
</dbReference>
<gene>
    <name evidence="1" type="ORF">C1645_531624</name>
</gene>
<dbReference type="Gene3D" id="1.25.40.10">
    <property type="entry name" value="Tetratricopeptide repeat domain"/>
    <property type="match status" value="1"/>
</dbReference>
<dbReference type="PANTHER" id="PTHR43628:SF1">
    <property type="entry name" value="CHITIN SYNTHASE REGULATORY FACTOR 2-RELATED"/>
    <property type="match status" value="1"/>
</dbReference>
<protein>
    <recommendedName>
        <fullName evidence="3">HCP-like protein</fullName>
    </recommendedName>
</protein>
<keyword evidence="2" id="KW-1185">Reference proteome</keyword>
<accession>A0A397SAT3</accession>